<evidence type="ECO:0000256" key="8">
    <source>
        <dbReference type="ARBA" id="ARBA00023118"/>
    </source>
</evidence>
<dbReference type="EC" id="3.1.-.-" evidence="9"/>
<evidence type="ECO:0000256" key="3">
    <source>
        <dbReference type="ARBA" id="ARBA00022722"/>
    </source>
</evidence>
<dbReference type="GO" id="GO:0043571">
    <property type="term" value="P:maintenance of CRISPR repeat elements"/>
    <property type="evidence" value="ECO:0007669"/>
    <property type="project" value="UniProtKB-UniRule"/>
</dbReference>
<comment type="similarity">
    <text evidence="2 9">Belongs to the CRISPR-associated endoribonuclease Cas2 protein family.</text>
</comment>
<dbReference type="InterPro" id="IPR019199">
    <property type="entry name" value="Virulence_VapD/CRISPR_Cas2"/>
</dbReference>
<evidence type="ECO:0000256" key="5">
    <source>
        <dbReference type="ARBA" id="ARBA00022759"/>
    </source>
</evidence>
<sequence length="86" mass="10432">MDYLVVYDISDHKKRLKVARILQKFGYRIQYSAFYLTDVKENLIDFLYEEISKIVDKQTDRVFFYPVDPPEVFKGYPLEPWKIFVV</sequence>
<dbReference type="SUPFAM" id="SSF143430">
    <property type="entry name" value="TTP0101/SSO1404-like"/>
    <property type="match status" value="1"/>
</dbReference>
<organism evidence="10 11">
    <name type="scientific">Thermodesulfobacterium geofontis</name>
    <dbReference type="NCBI Taxonomy" id="1295609"/>
    <lineage>
        <taxon>Bacteria</taxon>
        <taxon>Pseudomonadati</taxon>
        <taxon>Thermodesulfobacteriota</taxon>
        <taxon>Thermodesulfobacteria</taxon>
        <taxon>Thermodesulfobacteriales</taxon>
        <taxon>Thermodesulfobacteriaceae</taxon>
        <taxon>Thermodesulfobacterium</taxon>
    </lineage>
</organism>
<evidence type="ECO:0000313" key="10">
    <source>
        <dbReference type="EMBL" id="PMP97223.1"/>
    </source>
</evidence>
<reference evidence="10 11" key="1">
    <citation type="submission" date="2018-01" db="EMBL/GenBank/DDBJ databases">
        <title>Metagenomic assembled genomes from two thermal pools in the Uzon Caldera, Kamchatka, Russia.</title>
        <authorList>
            <person name="Wilkins L."/>
            <person name="Ettinger C."/>
        </authorList>
    </citation>
    <scope>NUCLEOTIDE SEQUENCE [LARGE SCALE GENOMIC DNA]</scope>
    <source>
        <strain evidence="10">ARK-04</strain>
    </source>
</reference>
<keyword evidence="8 9" id="KW-0051">Antiviral defense</keyword>
<comment type="function">
    <text evidence="9">CRISPR (clustered regularly interspaced short palindromic repeat), is an adaptive immune system that provides protection against mobile genetic elements (viruses, transposable elements and conjugative plasmids). CRISPR clusters contain sequences complementary to antecedent mobile elements and target invading nucleic acids. CRISPR clusters are transcribed and processed into CRISPR RNA (crRNA). Functions as a ssRNA-specific endoribonuclease. Involved in the integration of spacer DNA into the CRISPR cassette.</text>
</comment>
<keyword evidence="3 9" id="KW-0540">Nuclease</keyword>
<evidence type="ECO:0000313" key="11">
    <source>
        <dbReference type="Proteomes" id="UP000235619"/>
    </source>
</evidence>
<dbReference type="CDD" id="cd09725">
    <property type="entry name" value="Cas2_I_II_III"/>
    <property type="match status" value="1"/>
</dbReference>
<accession>A0A2N7QEY6</accession>
<dbReference type="Gene3D" id="3.30.70.240">
    <property type="match status" value="1"/>
</dbReference>
<dbReference type="HAMAP" id="MF_01471">
    <property type="entry name" value="Cas2"/>
    <property type="match status" value="1"/>
</dbReference>
<dbReference type="PANTHER" id="PTHR34405:SF3">
    <property type="entry name" value="CRISPR-ASSOCIATED ENDORIBONUCLEASE CAS2 3"/>
    <property type="match status" value="1"/>
</dbReference>
<evidence type="ECO:0000256" key="2">
    <source>
        <dbReference type="ARBA" id="ARBA00009959"/>
    </source>
</evidence>
<evidence type="ECO:0000256" key="6">
    <source>
        <dbReference type="ARBA" id="ARBA00022801"/>
    </source>
</evidence>
<keyword evidence="4 9" id="KW-0479">Metal-binding</keyword>
<evidence type="ECO:0000256" key="7">
    <source>
        <dbReference type="ARBA" id="ARBA00022842"/>
    </source>
</evidence>
<dbReference type="GO" id="GO:0051607">
    <property type="term" value="P:defense response to virus"/>
    <property type="evidence" value="ECO:0007669"/>
    <property type="project" value="UniProtKB-UniRule"/>
</dbReference>
<dbReference type="GO" id="GO:0046872">
    <property type="term" value="F:metal ion binding"/>
    <property type="evidence" value="ECO:0007669"/>
    <property type="project" value="UniProtKB-UniRule"/>
</dbReference>
<dbReference type="Pfam" id="PF09827">
    <property type="entry name" value="CRISPR_Cas2"/>
    <property type="match status" value="1"/>
</dbReference>
<gene>
    <name evidence="9 10" type="primary">cas2</name>
    <name evidence="10" type="ORF">C0169_03665</name>
</gene>
<comment type="subunit">
    <text evidence="9">Homodimer, forms a heterotetramer with a Cas1 homodimer.</text>
</comment>
<evidence type="ECO:0000256" key="1">
    <source>
        <dbReference type="ARBA" id="ARBA00001946"/>
    </source>
</evidence>
<protein>
    <recommendedName>
        <fullName evidence="9">CRISPR-associated endoribonuclease Cas2</fullName>
        <ecNumber evidence="9">3.1.-.-</ecNumber>
    </recommendedName>
</protein>
<feature type="binding site" evidence="9">
    <location>
        <position position="8"/>
    </location>
    <ligand>
        <name>Mg(2+)</name>
        <dbReference type="ChEBI" id="CHEBI:18420"/>
        <note>catalytic</note>
    </ligand>
</feature>
<dbReference type="InterPro" id="IPR021127">
    <property type="entry name" value="CRISPR_associated_Cas2"/>
</dbReference>
<name>A0A2N7QEY6_9BACT</name>
<dbReference type="GO" id="GO:0016787">
    <property type="term" value="F:hydrolase activity"/>
    <property type="evidence" value="ECO:0007669"/>
    <property type="project" value="UniProtKB-KW"/>
</dbReference>
<dbReference type="EMBL" id="PNJD01000220">
    <property type="protein sequence ID" value="PMP97223.1"/>
    <property type="molecule type" value="Genomic_DNA"/>
</dbReference>
<dbReference type="AlphaFoldDB" id="A0A2N7QEY6"/>
<comment type="cofactor">
    <cofactor evidence="1 9">
        <name>Mg(2+)</name>
        <dbReference type="ChEBI" id="CHEBI:18420"/>
    </cofactor>
</comment>
<evidence type="ECO:0000256" key="9">
    <source>
        <dbReference type="HAMAP-Rule" id="MF_01471"/>
    </source>
</evidence>
<dbReference type="NCBIfam" id="TIGR01573">
    <property type="entry name" value="cas2"/>
    <property type="match status" value="1"/>
</dbReference>
<dbReference type="GO" id="GO:0004521">
    <property type="term" value="F:RNA endonuclease activity"/>
    <property type="evidence" value="ECO:0007669"/>
    <property type="project" value="InterPro"/>
</dbReference>
<dbReference type="PANTHER" id="PTHR34405">
    <property type="entry name" value="CRISPR-ASSOCIATED ENDORIBONUCLEASE CAS2"/>
    <property type="match status" value="1"/>
</dbReference>
<evidence type="ECO:0000256" key="4">
    <source>
        <dbReference type="ARBA" id="ARBA00022723"/>
    </source>
</evidence>
<comment type="caution">
    <text evidence="10">The sequence shown here is derived from an EMBL/GenBank/DDBJ whole genome shotgun (WGS) entry which is preliminary data.</text>
</comment>
<proteinExistence type="inferred from homology"/>
<keyword evidence="5 9" id="KW-0255">Endonuclease</keyword>
<keyword evidence="7 9" id="KW-0460">Magnesium</keyword>
<dbReference type="Proteomes" id="UP000235619">
    <property type="component" value="Unassembled WGS sequence"/>
</dbReference>
<keyword evidence="6 9" id="KW-0378">Hydrolase</keyword>